<dbReference type="RefSeq" id="WP_079604860.1">
    <property type="nucleotide sequence ID" value="NZ_LT670817.1"/>
</dbReference>
<dbReference type="AlphaFoldDB" id="A0A1M5WAZ9"/>
<reference evidence="1 2" key="1">
    <citation type="submission" date="2016-11" db="EMBL/GenBank/DDBJ databases">
        <authorList>
            <person name="Jaros S."/>
            <person name="Januszkiewicz K."/>
            <person name="Wedrychowicz H."/>
        </authorList>
    </citation>
    <scope>NUCLEOTIDE SEQUENCE [LARGE SCALE GENOMIC DNA]</scope>
    <source>
        <strain evidence="1 2">GAS138</strain>
    </source>
</reference>
<gene>
    <name evidence="1" type="ORF">SAMN05443248_6457</name>
</gene>
<organism evidence="1 2">
    <name type="scientific">Bradyrhizobium erythrophlei</name>
    <dbReference type="NCBI Taxonomy" id="1437360"/>
    <lineage>
        <taxon>Bacteria</taxon>
        <taxon>Pseudomonadati</taxon>
        <taxon>Pseudomonadota</taxon>
        <taxon>Alphaproteobacteria</taxon>
        <taxon>Hyphomicrobiales</taxon>
        <taxon>Nitrobacteraceae</taxon>
        <taxon>Bradyrhizobium</taxon>
    </lineage>
</organism>
<sequence length="124" mass="13216">MTYATVMVSLALDRSNDTRLEIAGQLAKRFNVVEIAEDDVHRPAELSGVNDVVAWLSRHGVVASGQAPSECGDVPTQLDRIASELGAGLIIAGAYGHSRLREWVFGGVTKGLVNPSGRCTLLSR</sequence>
<evidence type="ECO:0000313" key="1">
    <source>
        <dbReference type="EMBL" id="SHH84631.1"/>
    </source>
</evidence>
<dbReference type="InterPro" id="IPR014729">
    <property type="entry name" value="Rossmann-like_a/b/a_fold"/>
</dbReference>
<evidence type="ECO:0000313" key="2">
    <source>
        <dbReference type="Proteomes" id="UP000189796"/>
    </source>
</evidence>
<protein>
    <submittedName>
        <fullName evidence="1">Nucleotide-binding universal stress protein, UspA family</fullName>
    </submittedName>
</protein>
<accession>A0A1M5WAZ9</accession>
<dbReference type="Gene3D" id="3.40.50.620">
    <property type="entry name" value="HUPs"/>
    <property type="match status" value="1"/>
</dbReference>
<dbReference type="Proteomes" id="UP000189796">
    <property type="component" value="Chromosome I"/>
</dbReference>
<proteinExistence type="predicted"/>
<dbReference type="EMBL" id="LT670817">
    <property type="protein sequence ID" value="SHH84631.1"/>
    <property type="molecule type" value="Genomic_DNA"/>
</dbReference>
<dbReference type="SUPFAM" id="SSF52402">
    <property type="entry name" value="Adenine nucleotide alpha hydrolases-like"/>
    <property type="match status" value="1"/>
</dbReference>
<name>A0A1M5WAZ9_9BRAD</name>